<keyword evidence="3 10" id="KW-0812">Transmembrane</keyword>
<name>A0A1G6L9I9_9BACI</name>
<protein>
    <recommendedName>
        <fullName evidence="10">Fluoride-specific ion channel FluC</fullName>
    </recommendedName>
</protein>
<dbReference type="HAMAP" id="MF_00454">
    <property type="entry name" value="FluC"/>
    <property type="match status" value="1"/>
</dbReference>
<dbReference type="InterPro" id="IPR003691">
    <property type="entry name" value="FluC"/>
</dbReference>
<sequence>MNIIAIMLGGFLGAICRYMLGEWLHIGEGFPIGTFLVNMSGCFLLGMFLTYEATKVPRRDLLVLFVGTGFFGSFTTFSTFSTEVVLLCERGMVGLAIVYILLSVILGVLAAGGGWKLIRTYAAQKGEAK</sequence>
<comment type="similarity">
    <text evidence="7 10">Belongs to the fluoride channel Fluc/FEX (TC 1.A.43) family.</text>
</comment>
<feature type="transmembrane region" description="Helical" evidence="10">
    <location>
        <begin position="61"/>
        <end position="80"/>
    </location>
</feature>
<comment type="function">
    <text evidence="9 10">Fluoride-specific ion channel. Important for reducing fluoride concentration in the cell, thus reducing its toxicity.</text>
</comment>
<dbReference type="GO" id="GO:0140114">
    <property type="term" value="P:cellular detoxification of fluoride"/>
    <property type="evidence" value="ECO:0007669"/>
    <property type="project" value="UniProtKB-UniRule"/>
</dbReference>
<evidence type="ECO:0000256" key="10">
    <source>
        <dbReference type="HAMAP-Rule" id="MF_00454"/>
    </source>
</evidence>
<keyword evidence="10" id="KW-0813">Transport</keyword>
<feature type="binding site" evidence="10">
    <location>
        <position position="72"/>
    </location>
    <ligand>
        <name>Na(+)</name>
        <dbReference type="ChEBI" id="CHEBI:29101"/>
        <note>structural</note>
    </ligand>
</feature>
<feature type="binding site" evidence="10">
    <location>
        <position position="75"/>
    </location>
    <ligand>
        <name>Na(+)</name>
        <dbReference type="ChEBI" id="CHEBI:29101"/>
        <note>structural</note>
    </ligand>
</feature>
<keyword evidence="10" id="KW-0915">Sodium</keyword>
<evidence type="ECO:0000256" key="9">
    <source>
        <dbReference type="ARBA" id="ARBA00049940"/>
    </source>
</evidence>
<dbReference type="Pfam" id="PF02537">
    <property type="entry name" value="CRCB"/>
    <property type="match status" value="1"/>
</dbReference>
<evidence type="ECO:0000256" key="3">
    <source>
        <dbReference type="ARBA" id="ARBA00022692"/>
    </source>
</evidence>
<comment type="activity regulation">
    <text evidence="10">Na(+) is not transported, but it plays an essential structural role and its presence is essential for fluoride channel function.</text>
</comment>
<feature type="transmembrane region" description="Helical" evidence="10">
    <location>
        <begin position="92"/>
        <end position="115"/>
    </location>
</feature>
<keyword evidence="2 10" id="KW-1003">Cell membrane</keyword>
<evidence type="ECO:0000256" key="1">
    <source>
        <dbReference type="ARBA" id="ARBA00004651"/>
    </source>
</evidence>
<evidence type="ECO:0000256" key="4">
    <source>
        <dbReference type="ARBA" id="ARBA00022989"/>
    </source>
</evidence>
<organism evidence="11 12">
    <name type="scientific">Shouchella lonarensis</name>
    <dbReference type="NCBI Taxonomy" id="1464122"/>
    <lineage>
        <taxon>Bacteria</taxon>
        <taxon>Bacillati</taxon>
        <taxon>Bacillota</taxon>
        <taxon>Bacilli</taxon>
        <taxon>Bacillales</taxon>
        <taxon>Bacillaceae</taxon>
        <taxon>Shouchella</taxon>
    </lineage>
</organism>
<keyword evidence="12" id="KW-1185">Reference proteome</keyword>
<keyword evidence="6 10" id="KW-0407">Ion channel</keyword>
<dbReference type="PANTHER" id="PTHR28259:SF1">
    <property type="entry name" value="FLUORIDE EXPORT PROTEIN 1-RELATED"/>
    <property type="match status" value="1"/>
</dbReference>
<evidence type="ECO:0000256" key="5">
    <source>
        <dbReference type="ARBA" id="ARBA00023136"/>
    </source>
</evidence>
<reference evidence="12" key="1">
    <citation type="submission" date="2016-09" db="EMBL/GenBank/DDBJ databases">
        <authorList>
            <person name="Varghese N."/>
            <person name="Submissions S."/>
        </authorList>
    </citation>
    <scope>NUCLEOTIDE SEQUENCE [LARGE SCALE GENOMIC DNA]</scope>
    <source>
        <strain evidence="12">25nlg</strain>
    </source>
</reference>
<dbReference type="OrthoDB" id="9799631at2"/>
<evidence type="ECO:0000313" key="12">
    <source>
        <dbReference type="Proteomes" id="UP000242662"/>
    </source>
</evidence>
<comment type="subcellular location">
    <subcellularLocation>
        <location evidence="1 10">Cell membrane</location>
        <topology evidence="1 10">Multi-pass membrane protein</topology>
    </subcellularLocation>
</comment>
<dbReference type="Proteomes" id="UP000242662">
    <property type="component" value="Unassembled WGS sequence"/>
</dbReference>
<evidence type="ECO:0000313" key="11">
    <source>
        <dbReference type="EMBL" id="SDC39455.1"/>
    </source>
</evidence>
<dbReference type="AlphaFoldDB" id="A0A1G6L9I9"/>
<dbReference type="RefSeq" id="WP_090776049.1">
    <property type="nucleotide sequence ID" value="NZ_FMYM01000008.1"/>
</dbReference>
<keyword evidence="10" id="KW-0479">Metal-binding</keyword>
<evidence type="ECO:0000256" key="2">
    <source>
        <dbReference type="ARBA" id="ARBA00022475"/>
    </source>
</evidence>
<keyword evidence="5 10" id="KW-0472">Membrane</keyword>
<evidence type="ECO:0000256" key="8">
    <source>
        <dbReference type="ARBA" id="ARBA00035585"/>
    </source>
</evidence>
<comment type="catalytic activity">
    <reaction evidence="8">
        <text>fluoride(in) = fluoride(out)</text>
        <dbReference type="Rhea" id="RHEA:76159"/>
        <dbReference type="ChEBI" id="CHEBI:17051"/>
    </reaction>
    <physiologicalReaction direction="left-to-right" evidence="8">
        <dbReference type="Rhea" id="RHEA:76160"/>
    </physiologicalReaction>
</comment>
<dbReference type="NCBIfam" id="TIGR00494">
    <property type="entry name" value="crcB"/>
    <property type="match status" value="1"/>
</dbReference>
<feature type="transmembrane region" description="Helical" evidence="10">
    <location>
        <begin position="29"/>
        <end position="49"/>
    </location>
</feature>
<dbReference type="GO" id="GO:0046872">
    <property type="term" value="F:metal ion binding"/>
    <property type="evidence" value="ECO:0007669"/>
    <property type="project" value="UniProtKB-KW"/>
</dbReference>
<keyword evidence="10" id="KW-0406">Ion transport</keyword>
<dbReference type="GO" id="GO:0005886">
    <property type="term" value="C:plasma membrane"/>
    <property type="evidence" value="ECO:0007669"/>
    <property type="project" value="UniProtKB-SubCell"/>
</dbReference>
<gene>
    <name evidence="10" type="primary">fluC</name>
    <name evidence="10" type="synonym">crcB</name>
    <name evidence="11" type="ORF">SAMN05421737_10836</name>
</gene>
<dbReference type="GO" id="GO:0062054">
    <property type="term" value="F:fluoride channel activity"/>
    <property type="evidence" value="ECO:0007669"/>
    <property type="project" value="UniProtKB-UniRule"/>
</dbReference>
<proteinExistence type="inferred from homology"/>
<dbReference type="PANTHER" id="PTHR28259">
    <property type="entry name" value="FLUORIDE EXPORT PROTEIN 1-RELATED"/>
    <property type="match status" value="1"/>
</dbReference>
<evidence type="ECO:0000256" key="6">
    <source>
        <dbReference type="ARBA" id="ARBA00023303"/>
    </source>
</evidence>
<dbReference type="EMBL" id="FMYM01000008">
    <property type="protein sequence ID" value="SDC39455.1"/>
    <property type="molecule type" value="Genomic_DNA"/>
</dbReference>
<dbReference type="STRING" id="1464122.SAMN05421737_10836"/>
<keyword evidence="4 10" id="KW-1133">Transmembrane helix</keyword>
<evidence type="ECO:0000256" key="7">
    <source>
        <dbReference type="ARBA" id="ARBA00035120"/>
    </source>
</evidence>
<accession>A0A1G6L9I9</accession>